<name>A0A2T3KDZ0_9GAMM</name>
<dbReference type="AlphaFoldDB" id="A0A2T3KDZ0"/>
<dbReference type="Proteomes" id="UP000241426">
    <property type="component" value="Unassembled WGS sequence"/>
</dbReference>
<gene>
    <name evidence="1" type="ORF">C9J27_18410</name>
</gene>
<dbReference type="Pfam" id="PF11012">
    <property type="entry name" value="DUF2850"/>
    <property type="match status" value="1"/>
</dbReference>
<dbReference type="RefSeq" id="WP_058120369.1">
    <property type="nucleotide sequence ID" value="NZ_PYNM01000022.1"/>
</dbReference>
<accession>A0A2T3KDZ0</accession>
<evidence type="ECO:0000313" key="1">
    <source>
        <dbReference type="EMBL" id="PSU95127.1"/>
    </source>
</evidence>
<organism evidence="1 2">
    <name type="scientific">Photobacterium kishitanii</name>
    <dbReference type="NCBI Taxonomy" id="318456"/>
    <lineage>
        <taxon>Bacteria</taxon>
        <taxon>Pseudomonadati</taxon>
        <taxon>Pseudomonadota</taxon>
        <taxon>Gammaproteobacteria</taxon>
        <taxon>Vibrionales</taxon>
        <taxon>Vibrionaceae</taxon>
        <taxon>Photobacterium</taxon>
    </lineage>
</organism>
<protein>
    <submittedName>
        <fullName evidence="1">DUF2850 domain-containing protein</fullName>
    </submittedName>
</protein>
<evidence type="ECO:0000313" key="2">
    <source>
        <dbReference type="Proteomes" id="UP000241426"/>
    </source>
</evidence>
<reference evidence="1 2" key="1">
    <citation type="submission" date="2018-01" db="EMBL/GenBank/DDBJ databases">
        <title>Whole genome sequencing of Histamine producing bacteria.</title>
        <authorList>
            <person name="Butler K."/>
        </authorList>
    </citation>
    <scope>NUCLEOTIDE SEQUENCE [LARGE SCALE GENOMIC DNA]</scope>
    <source>
        <strain evidence="1 2">FS-7.2</strain>
    </source>
</reference>
<dbReference type="InterPro" id="IPR021271">
    <property type="entry name" value="DUF2850"/>
</dbReference>
<comment type="caution">
    <text evidence="1">The sequence shown here is derived from an EMBL/GenBank/DDBJ whole genome shotgun (WGS) entry which is preliminary data.</text>
</comment>
<dbReference type="EMBL" id="PYNF01000020">
    <property type="protein sequence ID" value="PSU95127.1"/>
    <property type="molecule type" value="Genomic_DNA"/>
</dbReference>
<proteinExistence type="predicted"/>
<sequence>MVIALVAIGISVFKFETAIDQRQQLMQQAIGVWKERDVAPYKVEIFEVRRQGIYRQGRLLTSNYFWDGVQLRYNFGQQLYIYLYEDGAFIRQQPTHYFATFDRQ</sequence>